<evidence type="ECO:0000259" key="6">
    <source>
        <dbReference type="PROSITE" id="PS51366"/>
    </source>
</evidence>
<dbReference type="PANTHER" id="PTHR18034">
    <property type="entry name" value="CELL CYCLE CONTROL PROTEIN CWF22-RELATED"/>
    <property type="match status" value="1"/>
</dbReference>
<keyword evidence="3" id="KW-0810">Translation regulation</keyword>
<evidence type="ECO:0000256" key="3">
    <source>
        <dbReference type="ARBA" id="ARBA00022845"/>
    </source>
</evidence>
<name>A0A843XFU6_COLES</name>
<dbReference type="FunFam" id="1.25.40.180:FF:000043">
    <property type="entry name" value="MIF4G domain-containing protein / MA3 domain-containing protein"/>
    <property type="match status" value="1"/>
</dbReference>
<keyword evidence="4" id="KW-0539">Nucleus</keyword>
<evidence type="ECO:0000313" key="7">
    <source>
        <dbReference type="EMBL" id="MQM18186.1"/>
    </source>
</evidence>
<organism evidence="7 8">
    <name type="scientific">Colocasia esculenta</name>
    <name type="common">Wild taro</name>
    <name type="synonym">Arum esculentum</name>
    <dbReference type="NCBI Taxonomy" id="4460"/>
    <lineage>
        <taxon>Eukaryota</taxon>
        <taxon>Viridiplantae</taxon>
        <taxon>Streptophyta</taxon>
        <taxon>Embryophyta</taxon>
        <taxon>Tracheophyta</taxon>
        <taxon>Spermatophyta</taxon>
        <taxon>Magnoliopsida</taxon>
        <taxon>Liliopsida</taxon>
        <taxon>Araceae</taxon>
        <taxon>Aroideae</taxon>
        <taxon>Colocasieae</taxon>
        <taxon>Colocasia</taxon>
    </lineage>
</organism>
<dbReference type="GO" id="GO:0003723">
    <property type="term" value="F:RNA binding"/>
    <property type="evidence" value="ECO:0007669"/>
    <property type="project" value="InterPro"/>
</dbReference>
<feature type="region of interest" description="Disordered" evidence="5">
    <location>
        <begin position="300"/>
        <end position="323"/>
    </location>
</feature>
<accession>A0A843XFU6</accession>
<dbReference type="InterPro" id="IPR050781">
    <property type="entry name" value="CWC22_splicing_factor"/>
</dbReference>
<gene>
    <name evidence="7" type="ORF">Taro_051171</name>
</gene>
<evidence type="ECO:0000256" key="5">
    <source>
        <dbReference type="SAM" id="MobiDB-lite"/>
    </source>
</evidence>
<dbReference type="GO" id="GO:0005730">
    <property type="term" value="C:nucleolus"/>
    <property type="evidence" value="ECO:0007669"/>
    <property type="project" value="UniProtKB-SubCell"/>
</dbReference>
<keyword evidence="8" id="KW-1185">Reference proteome</keyword>
<dbReference type="GO" id="GO:0042274">
    <property type="term" value="P:ribosomal small subunit biogenesis"/>
    <property type="evidence" value="ECO:0007669"/>
    <property type="project" value="TreeGrafter"/>
</dbReference>
<feature type="compositionally biased region" description="Basic and acidic residues" evidence="5">
    <location>
        <begin position="437"/>
        <end position="458"/>
    </location>
</feature>
<dbReference type="SMART" id="SM00544">
    <property type="entry name" value="MA3"/>
    <property type="match status" value="1"/>
</dbReference>
<dbReference type="AlphaFoldDB" id="A0A843XFU6"/>
<proteinExistence type="inferred from homology"/>
<feature type="region of interest" description="Disordered" evidence="5">
    <location>
        <begin position="254"/>
        <end position="276"/>
    </location>
</feature>
<evidence type="ECO:0000313" key="8">
    <source>
        <dbReference type="Proteomes" id="UP000652761"/>
    </source>
</evidence>
<sequence length="1121" mass="124994">MVFSSSPLAFLHISPSPDIIPWLAPLHLGFCWGLLILLGGEQLKMRGYLRIEAPRNKSHRLTISEQGETNIFTSKTVIKTWSVGRPILNTTTKSARFPVKKYKAFRLPKSADAVSKEATVQAPTATATDELEVKSAEAELAPATAVAPASGTGIAKVVQKPAQLGNLPAGLRVVCKHIGKSRSASAAIAAVPSPPPTLARRWDDSLLQQQDGIQSAIAHCKMSFNFLKGGDICKKLKKISFACLCRLPPNPLSRPPSLSTVQPPRQRRPGEPQLASVVQSQPQCLCQVLNGGSALRLRHHRQSHPGPLSPACPTSRRHPPPSATVPSPFVLPWRVYPPGCTLPAIAAAGAAVGAARDKDNRLGGETMSDVPVEKSRKERRKEARQNKKQKQLQAWLQHQTAKKKKNVEFEPSSSPGLSKINKPNKEPDSPSNLKSMVNEEMKANDKAPETKMAKERNKSARKKKTKFEEFVEMEMNKERISDEFDLEMEKKLAKKLRVKRGKLGGFDDGLDMLLEGIPSAIDLVMDDKATDHMDTLEEGHKHLLSSKKRKRKKTSNIMEKNADDGAQLDAPTEGSLKTSDAPSQQVVAAEECLSKRHAGGGPGKYVAPHLRSHSSNESEEVSQMRRRVRGLLNRLSESNVESITQEIAAIYQSMDRNTACQVVSAEILSSCSRGPRGNEQYAAVFAAFVAGMACLVGIDFSARLIASLAKSFEDEYVEEDNLSLRNLTLLLSYLYIFGVCASDLMYDFLCILSNRLTELDVSTILTILQCSGMKLRGDDPTAMKEFIFGIQSRVNEFKSLPSNTQDGQQKINNKRMEFMLEMICNIKNNKTKSKEDPAPHTRIKKWLQKLRADDILLRSLKWGKLLDPEKKGQWWLSGEIAATVDDVKQVASTIDRQVPEAQKLLQLAATQRMNTDVRRAIFCIIMSGEDYVDAFEKILRLDLSGKQDREIMRVLVECCLQEKVFNKYYTVLASKLCSHDKNHKFTLQYCLWDHYKELNSMELNRSMNLARFTSEMFTSFSLSLAILKSVDLADPQHLMPRSIMHFRLLFETIFRNSDAVVWNMFTRIAGIPELEVLRNNLEFFIKQHVITGSSVESVPAKFELAKEALRNVSGVLIMGTQ</sequence>
<dbReference type="CDD" id="cd00010">
    <property type="entry name" value="AAI_LTSS"/>
    <property type="match status" value="1"/>
</dbReference>
<dbReference type="InterPro" id="IPR003891">
    <property type="entry name" value="Initiation_fac_eIF4g_MI"/>
</dbReference>
<dbReference type="SUPFAM" id="SSF48371">
    <property type="entry name" value="ARM repeat"/>
    <property type="match status" value="1"/>
</dbReference>
<feature type="compositionally biased region" description="Basic residues" evidence="5">
    <location>
        <begin position="542"/>
        <end position="554"/>
    </location>
</feature>
<comment type="caution">
    <text evidence="7">The sequence shown here is derived from an EMBL/GenBank/DDBJ whole genome shotgun (WGS) entry which is preliminary data.</text>
</comment>
<dbReference type="EMBL" id="NMUH01008020">
    <property type="protein sequence ID" value="MQM18186.1"/>
    <property type="molecule type" value="Genomic_DNA"/>
</dbReference>
<reference evidence="7" key="1">
    <citation type="submission" date="2017-07" db="EMBL/GenBank/DDBJ databases">
        <title>Taro Niue Genome Assembly and Annotation.</title>
        <authorList>
            <person name="Atibalentja N."/>
            <person name="Keating K."/>
            <person name="Fields C.J."/>
        </authorList>
    </citation>
    <scope>NUCLEOTIDE SEQUENCE</scope>
    <source>
        <strain evidence="7">Niue_2</strain>
        <tissue evidence="7">Leaf</tissue>
    </source>
</reference>
<evidence type="ECO:0000256" key="1">
    <source>
        <dbReference type="ARBA" id="ARBA00004604"/>
    </source>
</evidence>
<dbReference type="InterPro" id="IPR016024">
    <property type="entry name" value="ARM-type_fold"/>
</dbReference>
<evidence type="ECO:0000256" key="4">
    <source>
        <dbReference type="ARBA" id="ARBA00023242"/>
    </source>
</evidence>
<evidence type="ECO:0000256" key="2">
    <source>
        <dbReference type="ARBA" id="ARBA00006856"/>
    </source>
</evidence>
<dbReference type="PROSITE" id="PS51366">
    <property type="entry name" value="MI"/>
    <property type="match status" value="1"/>
</dbReference>
<feature type="domain" description="MI" evidence="6">
    <location>
        <begin position="916"/>
        <end position="1032"/>
    </location>
</feature>
<dbReference type="InterPro" id="IPR003890">
    <property type="entry name" value="MIF4G-like_typ-3"/>
</dbReference>
<feature type="compositionally biased region" description="Polar residues" evidence="5">
    <location>
        <begin position="575"/>
        <end position="586"/>
    </location>
</feature>
<dbReference type="OrthoDB" id="10260961at2759"/>
<dbReference type="Proteomes" id="UP000652761">
    <property type="component" value="Unassembled WGS sequence"/>
</dbReference>
<dbReference type="Pfam" id="PF02847">
    <property type="entry name" value="MA3"/>
    <property type="match status" value="1"/>
</dbReference>
<protein>
    <recommendedName>
        <fullName evidence="6">MI domain-containing protein</fullName>
    </recommendedName>
</protein>
<dbReference type="GO" id="GO:0006417">
    <property type="term" value="P:regulation of translation"/>
    <property type="evidence" value="ECO:0007669"/>
    <property type="project" value="UniProtKB-KW"/>
</dbReference>
<dbReference type="PANTHER" id="PTHR18034:SF4">
    <property type="entry name" value="NUCLEOLAR MIF4G DOMAIN-CONTAINING PROTEIN 1"/>
    <property type="match status" value="1"/>
</dbReference>
<dbReference type="SMART" id="SM00543">
    <property type="entry name" value="MIF4G"/>
    <property type="match status" value="1"/>
</dbReference>
<feature type="region of interest" description="Disordered" evidence="5">
    <location>
        <begin position="538"/>
        <end position="622"/>
    </location>
</feature>
<dbReference type="Gene3D" id="1.25.40.180">
    <property type="match status" value="1"/>
</dbReference>
<dbReference type="Pfam" id="PF02854">
    <property type="entry name" value="MIF4G"/>
    <property type="match status" value="1"/>
</dbReference>
<feature type="compositionally biased region" description="Low complexity" evidence="5">
    <location>
        <begin position="255"/>
        <end position="264"/>
    </location>
</feature>
<feature type="compositionally biased region" description="Basic and acidic residues" evidence="5">
    <location>
        <begin position="371"/>
        <end position="385"/>
    </location>
</feature>
<feature type="region of interest" description="Disordered" evidence="5">
    <location>
        <begin position="359"/>
        <end position="464"/>
    </location>
</feature>
<comment type="similarity">
    <text evidence="2">Belongs to the CWC22 family.</text>
</comment>
<comment type="subcellular location">
    <subcellularLocation>
        <location evidence="1">Nucleus</location>
        <location evidence="1">Nucleolus</location>
    </subcellularLocation>
</comment>